<evidence type="ECO:0000313" key="3">
    <source>
        <dbReference type="Proteomes" id="UP000016931"/>
    </source>
</evidence>
<feature type="region of interest" description="Disordered" evidence="1">
    <location>
        <begin position="206"/>
        <end position="234"/>
    </location>
</feature>
<dbReference type="HOGENOM" id="CLU_1156363_0_0_1"/>
<sequence>MTMALPRSSPVVGSRPAYLDGLYRDTHNTSSPSTSTSTSTSSYRDAHYPLHSHSSSFSTISTASSYSLRSPPSEKCNSDTLSIRSKKSLSFLSSPKKRFGYILQRHHRHTFPQTSDELQRSASVSSIYSQPPSSSSPSTPILEEKEDEEKKEEAVEEETFVAPPTTTRPPRPTLPRLQTTFAPPNFGPPAHVLAYERKALPAIPRTQKAGAPVRHERLRQASRSQPPPATRRYAPAYEGNHHVPVPTDLGCLKCYYFVARNCNGYVLGGNSGDACDTCLSAGFFGTN</sequence>
<accession>M3BZX8</accession>
<feature type="compositionally biased region" description="Acidic residues" evidence="1">
    <location>
        <begin position="144"/>
        <end position="159"/>
    </location>
</feature>
<feature type="region of interest" description="Disordered" evidence="1">
    <location>
        <begin position="1"/>
        <end position="46"/>
    </location>
</feature>
<dbReference type="OMA" id="ACETCLN"/>
<feature type="compositionally biased region" description="Low complexity" evidence="1">
    <location>
        <begin position="29"/>
        <end position="42"/>
    </location>
</feature>
<dbReference type="eggNOG" id="ENOG502T9CG">
    <property type="taxonomic scope" value="Eukaryota"/>
</dbReference>
<feature type="compositionally biased region" description="Low complexity" evidence="1">
    <location>
        <begin position="121"/>
        <end position="140"/>
    </location>
</feature>
<feature type="region of interest" description="Disordered" evidence="1">
    <location>
        <begin position="110"/>
        <end position="176"/>
    </location>
</feature>
<dbReference type="AlphaFoldDB" id="M3BZX8"/>
<organism evidence="2 3">
    <name type="scientific">Sphaerulina musiva (strain SO2202)</name>
    <name type="common">Poplar stem canker fungus</name>
    <name type="synonym">Septoria musiva</name>
    <dbReference type="NCBI Taxonomy" id="692275"/>
    <lineage>
        <taxon>Eukaryota</taxon>
        <taxon>Fungi</taxon>
        <taxon>Dikarya</taxon>
        <taxon>Ascomycota</taxon>
        <taxon>Pezizomycotina</taxon>
        <taxon>Dothideomycetes</taxon>
        <taxon>Dothideomycetidae</taxon>
        <taxon>Mycosphaerellales</taxon>
        <taxon>Mycosphaerellaceae</taxon>
        <taxon>Sphaerulina</taxon>
    </lineage>
</organism>
<dbReference type="EMBL" id="KB456263">
    <property type="protein sequence ID" value="EMF13621.1"/>
    <property type="molecule type" value="Genomic_DNA"/>
</dbReference>
<reference evidence="2 3" key="1">
    <citation type="journal article" date="2012" name="PLoS Pathog.">
        <title>Diverse lifestyles and strategies of plant pathogenesis encoded in the genomes of eighteen Dothideomycetes fungi.</title>
        <authorList>
            <person name="Ohm R.A."/>
            <person name="Feau N."/>
            <person name="Henrissat B."/>
            <person name="Schoch C.L."/>
            <person name="Horwitz B.A."/>
            <person name="Barry K.W."/>
            <person name="Condon B.J."/>
            <person name="Copeland A.C."/>
            <person name="Dhillon B."/>
            <person name="Glaser F."/>
            <person name="Hesse C.N."/>
            <person name="Kosti I."/>
            <person name="LaButti K."/>
            <person name="Lindquist E.A."/>
            <person name="Lucas S."/>
            <person name="Salamov A.A."/>
            <person name="Bradshaw R.E."/>
            <person name="Ciuffetti L."/>
            <person name="Hamelin R.C."/>
            <person name="Kema G.H.J."/>
            <person name="Lawrence C."/>
            <person name="Scott J.A."/>
            <person name="Spatafora J.W."/>
            <person name="Turgeon B.G."/>
            <person name="de Wit P.J.G.M."/>
            <person name="Zhong S."/>
            <person name="Goodwin S.B."/>
            <person name="Grigoriev I.V."/>
        </authorList>
    </citation>
    <scope>NUCLEOTIDE SEQUENCE [LARGE SCALE GENOMIC DNA]</scope>
    <source>
        <strain evidence="2 3">SO2202</strain>
    </source>
</reference>
<gene>
    <name evidence="2" type="ORF">SEPMUDRAFT_163290</name>
</gene>
<keyword evidence="3" id="KW-1185">Reference proteome</keyword>
<name>M3BZX8_SPHMS</name>
<proteinExistence type="predicted"/>
<protein>
    <submittedName>
        <fullName evidence="2">Uncharacterized protein</fullName>
    </submittedName>
</protein>
<dbReference type="GeneID" id="27905182"/>
<dbReference type="RefSeq" id="XP_016761742.1">
    <property type="nucleotide sequence ID" value="XM_016908045.1"/>
</dbReference>
<evidence type="ECO:0000256" key="1">
    <source>
        <dbReference type="SAM" id="MobiDB-lite"/>
    </source>
</evidence>
<dbReference type="Proteomes" id="UP000016931">
    <property type="component" value="Unassembled WGS sequence"/>
</dbReference>
<dbReference type="OrthoDB" id="3884218at2759"/>
<evidence type="ECO:0000313" key="2">
    <source>
        <dbReference type="EMBL" id="EMF13621.1"/>
    </source>
</evidence>